<sequence>MKMDLNKFLAIIFAASIIGLPLVANADESTTTGPTVQATYLLPNAPSFDETIPRFREKYNRRNPTLPLHEYRVIISKNIYLPLTRAASRINEKLYSSAVLERGSEKIKSLQLTLLPSESETETQKNHILAEQYMIALMRHFNPTISQEQSKENINNLLRNSKKSPFYSHNIGAIRYIVVNSSEKTLTFAIEPIKLWLSEPDN</sequence>
<evidence type="ECO:0000313" key="2">
    <source>
        <dbReference type="EMBL" id="EYU14636.1"/>
    </source>
</evidence>
<proteinExistence type="predicted"/>
<dbReference type="PATRIC" id="fig|1393736.3.peg.2899"/>
<dbReference type="Proteomes" id="UP000023464">
    <property type="component" value="Unassembled WGS sequence"/>
</dbReference>
<gene>
    <name evidence="2" type="ORF">BA1DRAFT_02833</name>
</gene>
<dbReference type="EMBL" id="JFGV01000042">
    <property type="protein sequence ID" value="EYU14636.1"/>
    <property type="molecule type" value="Genomic_DNA"/>
</dbReference>
<protein>
    <recommendedName>
        <fullName evidence="4">DUF1454 domain-containing protein</fullName>
    </recommendedName>
</protein>
<organism evidence="2 3">
    <name type="scientific">Photorhabdus aegyptia</name>
    <dbReference type="NCBI Taxonomy" id="2805098"/>
    <lineage>
        <taxon>Bacteria</taxon>
        <taxon>Pseudomonadati</taxon>
        <taxon>Pseudomonadota</taxon>
        <taxon>Gammaproteobacteria</taxon>
        <taxon>Enterobacterales</taxon>
        <taxon>Morganellaceae</taxon>
        <taxon>Photorhabdus</taxon>
    </lineage>
</organism>
<keyword evidence="1" id="KW-0732">Signal</keyword>
<feature type="chain" id="PRO_5001506430" description="DUF1454 domain-containing protein" evidence="1">
    <location>
        <begin position="27"/>
        <end position="202"/>
    </location>
</feature>
<dbReference type="AlphaFoldDB" id="A0A022PG41"/>
<comment type="caution">
    <text evidence="2">The sequence shown here is derived from an EMBL/GenBank/DDBJ whole genome shotgun (WGS) entry which is preliminary data.</text>
</comment>
<evidence type="ECO:0008006" key="4">
    <source>
        <dbReference type="Google" id="ProtNLM"/>
    </source>
</evidence>
<evidence type="ECO:0000313" key="3">
    <source>
        <dbReference type="Proteomes" id="UP000023464"/>
    </source>
</evidence>
<name>A0A022PG41_9GAMM</name>
<keyword evidence="3" id="KW-1185">Reference proteome</keyword>
<reference evidence="2 3" key="1">
    <citation type="submission" date="2014-03" db="EMBL/GenBank/DDBJ databases">
        <title>Draft Genome of Photorhabdus luminescens BA1, an Egyptian Isolate.</title>
        <authorList>
            <person name="Ghazal S."/>
            <person name="Hurst S.G.IV."/>
            <person name="Morris K."/>
            <person name="Thomas K."/>
            <person name="Tisa L.S."/>
        </authorList>
    </citation>
    <scope>NUCLEOTIDE SEQUENCE [LARGE SCALE GENOMIC DNA]</scope>
    <source>
        <strain evidence="2 3">BA1</strain>
    </source>
</reference>
<dbReference type="Pfam" id="PF07305">
    <property type="entry name" value="DUF1454"/>
    <property type="match status" value="1"/>
</dbReference>
<evidence type="ECO:0000256" key="1">
    <source>
        <dbReference type="SAM" id="SignalP"/>
    </source>
</evidence>
<feature type="signal peptide" evidence="1">
    <location>
        <begin position="1"/>
        <end position="26"/>
    </location>
</feature>
<dbReference type="InterPro" id="IPR009918">
    <property type="entry name" value="DUF1454"/>
</dbReference>
<accession>A0A022PG41</accession>